<feature type="compositionally biased region" description="Basic residues" evidence="1">
    <location>
        <begin position="32"/>
        <end position="47"/>
    </location>
</feature>
<feature type="region of interest" description="Disordered" evidence="1">
    <location>
        <begin position="1"/>
        <end position="101"/>
    </location>
</feature>
<dbReference type="HOGENOM" id="CLU_1858131_0_0_1"/>
<dbReference type="Gramene" id="LPERR02G04720.1">
    <property type="protein sequence ID" value="LPERR02G04720.1"/>
    <property type="gene ID" value="LPERR02G04720"/>
</dbReference>
<dbReference type="AlphaFoldDB" id="A0A0D9VCQ9"/>
<reference evidence="2 3" key="1">
    <citation type="submission" date="2012-08" db="EMBL/GenBank/DDBJ databases">
        <title>Oryza genome evolution.</title>
        <authorList>
            <person name="Wing R.A."/>
        </authorList>
    </citation>
    <scope>NUCLEOTIDE SEQUENCE</scope>
</reference>
<feature type="compositionally biased region" description="Basic and acidic residues" evidence="1">
    <location>
        <begin position="21"/>
        <end position="31"/>
    </location>
</feature>
<proteinExistence type="predicted"/>
<name>A0A0D9VCQ9_9ORYZ</name>
<sequence length="138" mass="16028">MEEELPQAGVEHVWKTQIELQEQREGEENTGRRQHVHTMAKGIHHHQQQQQQQQQQLEEEDGSDHQQEGGSAPTTDRQQHVGSVAARTHHQEEASHAHKEIGERVIRVVDISGIKDLPICLLVVWIRYVPKKLFIFRF</sequence>
<accession>A0A0D9VCQ9</accession>
<protein>
    <submittedName>
        <fullName evidence="2">Uncharacterized protein</fullName>
    </submittedName>
</protein>
<evidence type="ECO:0000313" key="3">
    <source>
        <dbReference type="Proteomes" id="UP000032180"/>
    </source>
</evidence>
<dbReference type="EnsemblPlants" id="LPERR02G04720.1">
    <property type="protein sequence ID" value="LPERR02G04720.1"/>
    <property type="gene ID" value="LPERR02G04720"/>
</dbReference>
<reference evidence="3" key="2">
    <citation type="submission" date="2013-12" db="EMBL/GenBank/DDBJ databases">
        <authorList>
            <person name="Yu Y."/>
            <person name="Lee S."/>
            <person name="de Baynast K."/>
            <person name="Wissotski M."/>
            <person name="Liu L."/>
            <person name="Talag J."/>
            <person name="Goicoechea J."/>
            <person name="Angelova A."/>
            <person name="Jetty R."/>
            <person name="Kudrna D."/>
            <person name="Golser W."/>
            <person name="Rivera L."/>
            <person name="Zhang J."/>
            <person name="Wing R."/>
        </authorList>
    </citation>
    <scope>NUCLEOTIDE SEQUENCE</scope>
</reference>
<organism evidence="2 3">
    <name type="scientific">Leersia perrieri</name>
    <dbReference type="NCBI Taxonomy" id="77586"/>
    <lineage>
        <taxon>Eukaryota</taxon>
        <taxon>Viridiplantae</taxon>
        <taxon>Streptophyta</taxon>
        <taxon>Embryophyta</taxon>
        <taxon>Tracheophyta</taxon>
        <taxon>Spermatophyta</taxon>
        <taxon>Magnoliopsida</taxon>
        <taxon>Liliopsida</taxon>
        <taxon>Poales</taxon>
        <taxon>Poaceae</taxon>
        <taxon>BOP clade</taxon>
        <taxon>Oryzoideae</taxon>
        <taxon>Oryzeae</taxon>
        <taxon>Oryzinae</taxon>
        <taxon>Leersia</taxon>
    </lineage>
</organism>
<evidence type="ECO:0000313" key="2">
    <source>
        <dbReference type="EnsemblPlants" id="LPERR02G04720.1"/>
    </source>
</evidence>
<dbReference type="Proteomes" id="UP000032180">
    <property type="component" value="Chromosome 2"/>
</dbReference>
<feature type="compositionally biased region" description="Basic and acidic residues" evidence="1">
    <location>
        <begin position="89"/>
        <end position="101"/>
    </location>
</feature>
<reference evidence="2" key="3">
    <citation type="submission" date="2015-04" db="UniProtKB">
        <authorList>
            <consortium name="EnsemblPlants"/>
        </authorList>
    </citation>
    <scope>IDENTIFICATION</scope>
</reference>
<evidence type="ECO:0000256" key="1">
    <source>
        <dbReference type="SAM" id="MobiDB-lite"/>
    </source>
</evidence>
<keyword evidence="3" id="KW-1185">Reference proteome</keyword>